<gene>
    <name evidence="1" type="ORF">DHETER_LOCUS8977</name>
</gene>
<evidence type="ECO:0000313" key="2">
    <source>
        <dbReference type="Proteomes" id="UP000789702"/>
    </source>
</evidence>
<protein>
    <submittedName>
        <fullName evidence="1">15589_t:CDS:1</fullName>
    </submittedName>
</protein>
<organism evidence="1 2">
    <name type="scientific">Dentiscutata heterogama</name>
    <dbReference type="NCBI Taxonomy" id="1316150"/>
    <lineage>
        <taxon>Eukaryota</taxon>
        <taxon>Fungi</taxon>
        <taxon>Fungi incertae sedis</taxon>
        <taxon>Mucoromycota</taxon>
        <taxon>Glomeromycotina</taxon>
        <taxon>Glomeromycetes</taxon>
        <taxon>Diversisporales</taxon>
        <taxon>Gigasporaceae</taxon>
        <taxon>Dentiscutata</taxon>
    </lineage>
</organism>
<accession>A0ACA9NBG7</accession>
<keyword evidence="2" id="KW-1185">Reference proteome</keyword>
<reference evidence="1" key="1">
    <citation type="submission" date="2021-06" db="EMBL/GenBank/DDBJ databases">
        <authorList>
            <person name="Kallberg Y."/>
            <person name="Tangrot J."/>
            <person name="Rosling A."/>
        </authorList>
    </citation>
    <scope>NUCLEOTIDE SEQUENCE</scope>
    <source>
        <strain evidence="1">IL203A</strain>
    </source>
</reference>
<comment type="caution">
    <text evidence="1">The sequence shown here is derived from an EMBL/GenBank/DDBJ whole genome shotgun (WGS) entry which is preliminary data.</text>
</comment>
<sequence>STAAVVVQGPVVWFGSTAAVALQGTVLYLAPRLQVAVQDQFLYLALPMRRFDGFPQQESILIGELLFGSPFTVGHAEH</sequence>
<proteinExistence type="predicted"/>
<dbReference type="EMBL" id="CAJVPU010015035">
    <property type="protein sequence ID" value="CAG8644017.1"/>
    <property type="molecule type" value="Genomic_DNA"/>
</dbReference>
<feature type="non-terminal residue" evidence="1">
    <location>
        <position position="1"/>
    </location>
</feature>
<name>A0ACA9NBG7_9GLOM</name>
<evidence type="ECO:0000313" key="1">
    <source>
        <dbReference type="EMBL" id="CAG8644017.1"/>
    </source>
</evidence>
<dbReference type="Proteomes" id="UP000789702">
    <property type="component" value="Unassembled WGS sequence"/>
</dbReference>